<name>A0ABV0U6H2_9TELE</name>
<evidence type="ECO:0000313" key="1">
    <source>
        <dbReference type="EMBL" id="MEQ2240798.1"/>
    </source>
</evidence>
<comment type="caution">
    <text evidence="1">The sequence shown here is derived from an EMBL/GenBank/DDBJ whole genome shotgun (WGS) entry which is preliminary data.</text>
</comment>
<gene>
    <name evidence="1" type="ORF">ILYODFUR_018798</name>
</gene>
<dbReference type="Proteomes" id="UP001482620">
    <property type="component" value="Unassembled WGS sequence"/>
</dbReference>
<proteinExistence type="predicted"/>
<reference evidence="1 2" key="1">
    <citation type="submission" date="2021-06" db="EMBL/GenBank/DDBJ databases">
        <authorList>
            <person name="Palmer J.M."/>
        </authorList>
    </citation>
    <scope>NUCLEOTIDE SEQUENCE [LARGE SCALE GENOMIC DNA]</scope>
    <source>
        <strain evidence="2">if_2019</strain>
        <tissue evidence="1">Muscle</tissue>
    </source>
</reference>
<accession>A0ABV0U6H2</accession>
<sequence>MHTLIISDLGMTHHMPAPHAPSDFLLACLQISRSPRHSNPSYKFMHLCSSPPYTPPPSRCSFSLKFPVILHFSPVSSDKGQQHRTVLVEAFYFRHTEDNKDHDDE</sequence>
<organism evidence="1 2">
    <name type="scientific">Ilyodon furcidens</name>
    <name type="common">goldbreast splitfin</name>
    <dbReference type="NCBI Taxonomy" id="33524"/>
    <lineage>
        <taxon>Eukaryota</taxon>
        <taxon>Metazoa</taxon>
        <taxon>Chordata</taxon>
        <taxon>Craniata</taxon>
        <taxon>Vertebrata</taxon>
        <taxon>Euteleostomi</taxon>
        <taxon>Actinopterygii</taxon>
        <taxon>Neopterygii</taxon>
        <taxon>Teleostei</taxon>
        <taxon>Neoteleostei</taxon>
        <taxon>Acanthomorphata</taxon>
        <taxon>Ovalentaria</taxon>
        <taxon>Atherinomorphae</taxon>
        <taxon>Cyprinodontiformes</taxon>
        <taxon>Goodeidae</taxon>
        <taxon>Ilyodon</taxon>
    </lineage>
</organism>
<evidence type="ECO:0000313" key="2">
    <source>
        <dbReference type="Proteomes" id="UP001482620"/>
    </source>
</evidence>
<dbReference type="EMBL" id="JAHRIQ010059773">
    <property type="protein sequence ID" value="MEQ2240798.1"/>
    <property type="molecule type" value="Genomic_DNA"/>
</dbReference>
<protein>
    <submittedName>
        <fullName evidence="1">Uncharacterized protein</fullName>
    </submittedName>
</protein>
<keyword evidence="2" id="KW-1185">Reference proteome</keyword>